<sequence>MQLFVIQKGVLSPILMHFCMFARCHARAYRWLKASVQQLSPSCMLLLVAPAFHQMRTDAQFQQLLRKTGHLSAPPQPLVAGLAQR</sequence>
<protein>
    <submittedName>
        <fullName evidence="1">Uncharacterized protein</fullName>
    </submittedName>
</protein>
<name>A0A2N9L480_9BACT</name>
<accession>A0A2N9L480</accession>
<dbReference type="EMBL" id="OKRB01000024">
    <property type="protein sequence ID" value="SPE17953.1"/>
    <property type="molecule type" value="Genomic_DNA"/>
</dbReference>
<dbReference type="Proteomes" id="UP000239735">
    <property type="component" value="Unassembled WGS sequence"/>
</dbReference>
<evidence type="ECO:0000313" key="1">
    <source>
        <dbReference type="EMBL" id="SPE17953.1"/>
    </source>
</evidence>
<reference evidence="2" key="1">
    <citation type="submission" date="2018-02" db="EMBL/GenBank/DDBJ databases">
        <authorList>
            <person name="Hausmann B."/>
        </authorList>
    </citation>
    <scope>NUCLEOTIDE SEQUENCE [LARGE SCALE GENOMIC DNA]</scope>
    <source>
        <strain evidence="2">Peat soil MAG SbA5</strain>
    </source>
</reference>
<gene>
    <name evidence="1" type="ORF">SBA5_120029</name>
</gene>
<evidence type="ECO:0000313" key="2">
    <source>
        <dbReference type="Proteomes" id="UP000239735"/>
    </source>
</evidence>
<dbReference type="AlphaFoldDB" id="A0A2N9L480"/>
<proteinExistence type="predicted"/>
<organism evidence="1 2">
    <name type="scientific">Candidatus Sulfuritelmatomonas gaucii</name>
    <dbReference type="NCBI Taxonomy" id="2043161"/>
    <lineage>
        <taxon>Bacteria</taxon>
        <taxon>Pseudomonadati</taxon>
        <taxon>Acidobacteriota</taxon>
        <taxon>Terriglobia</taxon>
        <taxon>Terriglobales</taxon>
        <taxon>Acidobacteriaceae</taxon>
        <taxon>Candidatus Sulfuritelmatomonas</taxon>
    </lineage>
</organism>